<dbReference type="Proteomes" id="UP000250140">
    <property type="component" value="Unassembled WGS sequence"/>
</dbReference>
<evidence type="ECO:0000313" key="2">
    <source>
        <dbReference type="Proteomes" id="UP000250140"/>
    </source>
</evidence>
<reference evidence="1 2" key="1">
    <citation type="journal article" date="2016" name="Nat. Commun.">
        <title>Ectomycorrhizal ecology is imprinted in the genome of the dominant symbiotic fungus Cenococcum geophilum.</title>
        <authorList>
            <consortium name="DOE Joint Genome Institute"/>
            <person name="Peter M."/>
            <person name="Kohler A."/>
            <person name="Ohm R.A."/>
            <person name="Kuo A."/>
            <person name="Krutzmann J."/>
            <person name="Morin E."/>
            <person name="Arend M."/>
            <person name="Barry K.W."/>
            <person name="Binder M."/>
            <person name="Choi C."/>
            <person name="Clum A."/>
            <person name="Copeland A."/>
            <person name="Grisel N."/>
            <person name="Haridas S."/>
            <person name="Kipfer T."/>
            <person name="LaButti K."/>
            <person name="Lindquist E."/>
            <person name="Lipzen A."/>
            <person name="Maire R."/>
            <person name="Meier B."/>
            <person name="Mihaltcheva S."/>
            <person name="Molinier V."/>
            <person name="Murat C."/>
            <person name="Poggeler S."/>
            <person name="Quandt C.A."/>
            <person name="Sperisen C."/>
            <person name="Tritt A."/>
            <person name="Tisserant E."/>
            <person name="Crous P.W."/>
            <person name="Henrissat B."/>
            <person name="Nehls U."/>
            <person name="Egli S."/>
            <person name="Spatafora J.W."/>
            <person name="Grigoriev I.V."/>
            <person name="Martin F.M."/>
        </authorList>
    </citation>
    <scope>NUCLEOTIDE SEQUENCE [LARGE SCALE GENOMIC DNA]</scope>
    <source>
        <strain evidence="1 2">CBS 207.34</strain>
    </source>
</reference>
<accession>A0A8E2JSD5</accession>
<dbReference type="OrthoDB" id="194443at2759"/>
<proteinExistence type="predicted"/>
<dbReference type="EMBL" id="KV749821">
    <property type="protein sequence ID" value="OCL07652.1"/>
    <property type="molecule type" value="Genomic_DNA"/>
</dbReference>
<gene>
    <name evidence="1" type="ORF">AOQ84DRAFT_54925</name>
</gene>
<keyword evidence="2" id="KW-1185">Reference proteome</keyword>
<evidence type="ECO:0000313" key="1">
    <source>
        <dbReference type="EMBL" id="OCL07652.1"/>
    </source>
</evidence>
<sequence>MLICKIFVFGDARGIPGLKNAAVDLIISKFIQTWTFLIETVHFVFNNTQESSLLRRLLVDMALESGDLDKMKQYRSYFTKDFLVDMVVTMQKPNRIASVTSKEQWASRSLCMYHDHTNVVLFSGEVNSYKHGLIDS</sequence>
<dbReference type="AlphaFoldDB" id="A0A8E2JSD5"/>
<organism evidence="1 2">
    <name type="scientific">Glonium stellatum</name>
    <dbReference type="NCBI Taxonomy" id="574774"/>
    <lineage>
        <taxon>Eukaryota</taxon>
        <taxon>Fungi</taxon>
        <taxon>Dikarya</taxon>
        <taxon>Ascomycota</taxon>
        <taxon>Pezizomycotina</taxon>
        <taxon>Dothideomycetes</taxon>
        <taxon>Pleosporomycetidae</taxon>
        <taxon>Gloniales</taxon>
        <taxon>Gloniaceae</taxon>
        <taxon>Glonium</taxon>
    </lineage>
</organism>
<protein>
    <submittedName>
        <fullName evidence="1">Uncharacterized protein</fullName>
    </submittedName>
</protein>
<name>A0A8E2JSD5_9PEZI</name>